<keyword evidence="1" id="KW-0812">Transmembrane</keyword>
<feature type="transmembrane region" description="Helical" evidence="1">
    <location>
        <begin position="89"/>
        <end position="109"/>
    </location>
</feature>
<keyword evidence="3" id="KW-1185">Reference proteome</keyword>
<organism evidence="2 3">
    <name type="scientific">Photobacterium marinum</name>
    <dbReference type="NCBI Taxonomy" id="1056511"/>
    <lineage>
        <taxon>Bacteria</taxon>
        <taxon>Pseudomonadati</taxon>
        <taxon>Pseudomonadota</taxon>
        <taxon>Gammaproteobacteria</taxon>
        <taxon>Vibrionales</taxon>
        <taxon>Vibrionaceae</taxon>
        <taxon>Photobacterium</taxon>
    </lineage>
</organism>
<evidence type="ECO:0000256" key="1">
    <source>
        <dbReference type="SAM" id="Phobius"/>
    </source>
</evidence>
<dbReference type="AlphaFoldDB" id="L8JHT2"/>
<dbReference type="PATRIC" id="fig|1056511.3.peg.76"/>
<protein>
    <recommendedName>
        <fullName evidence="4">Transmembrane protein</fullName>
    </recommendedName>
</protein>
<reference evidence="2 3" key="1">
    <citation type="submission" date="2012-12" db="EMBL/GenBank/DDBJ databases">
        <title>Genome Assembly of Photobacterium sp. AK15.</title>
        <authorList>
            <person name="Khatri I."/>
            <person name="Vaidya B."/>
            <person name="Srinivas T.N.R."/>
            <person name="Subramanian S."/>
            <person name="Pinnaka A."/>
        </authorList>
    </citation>
    <scope>NUCLEOTIDE SEQUENCE [LARGE SCALE GENOMIC DNA]</scope>
    <source>
        <strain evidence="2 3">AK15</strain>
    </source>
</reference>
<evidence type="ECO:0000313" key="2">
    <source>
        <dbReference type="EMBL" id="ELR67768.1"/>
    </source>
</evidence>
<name>L8JHT2_9GAMM</name>
<keyword evidence="1" id="KW-0472">Membrane</keyword>
<proteinExistence type="predicted"/>
<dbReference type="EMBL" id="AMZO01000001">
    <property type="protein sequence ID" value="ELR67768.1"/>
    <property type="molecule type" value="Genomic_DNA"/>
</dbReference>
<comment type="caution">
    <text evidence="2">The sequence shown here is derived from an EMBL/GenBank/DDBJ whole genome shotgun (WGS) entry which is preliminary data.</text>
</comment>
<feature type="transmembrane region" description="Helical" evidence="1">
    <location>
        <begin position="31"/>
        <end position="50"/>
    </location>
</feature>
<sequence>MNTDKGYLPNLVLLLPVVLSFWLLGAHYLRFGNMTVFLLLLVSPSILLLRRLLIVRFVQFCLGVIAVTWMQITYQMLEMRLMMGDDWMRMALIMGGVIIFTLLSACCFLHPKLERYYSANQ</sequence>
<dbReference type="OrthoDB" id="6269932at2"/>
<keyword evidence="1" id="KW-1133">Transmembrane helix</keyword>
<feature type="transmembrane region" description="Helical" evidence="1">
    <location>
        <begin position="57"/>
        <end position="77"/>
    </location>
</feature>
<dbReference type="RefSeq" id="WP_007461189.1">
    <property type="nucleotide sequence ID" value="NZ_AMZO01000001.1"/>
</dbReference>
<dbReference type="Proteomes" id="UP000011134">
    <property type="component" value="Unassembled WGS sequence"/>
</dbReference>
<gene>
    <name evidence="2" type="ORF">C942_00075</name>
</gene>
<evidence type="ECO:0008006" key="4">
    <source>
        <dbReference type="Google" id="ProtNLM"/>
    </source>
</evidence>
<accession>L8JHT2</accession>
<feature type="transmembrane region" description="Helical" evidence="1">
    <location>
        <begin position="7"/>
        <end position="25"/>
    </location>
</feature>
<evidence type="ECO:0000313" key="3">
    <source>
        <dbReference type="Proteomes" id="UP000011134"/>
    </source>
</evidence>